<dbReference type="AlphaFoldDB" id="A0AAV1YU30"/>
<name>A0AAV1YU30_9ARAC</name>
<protein>
    <submittedName>
        <fullName evidence="1">Uncharacterized protein</fullName>
    </submittedName>
</protein>
<sequence length="46" mass="5020">MSWSCRCRVEGIISPSETGGCNLMTCPLRLPAVSSRIRKTSVDSSF</sequence>
<keyword evidence="2" id="KW-1185">Reference proteome</keyword>
<evidence type="ECO:0000313" key="1">
    <source>
        <dbReference type="EMBL" id="CAL1261383.1"/>
    </source>
</evidence>
<dbReference type="Proteomes" id="UP001497382">
    <property type="component" value="Unassembled WGS sequence"/>
</dbReference>
<evidence type="ECO:0000313" key="2">
    <source>
        <dbReference type="Proteomes" id="UP001497382"/>
    </source>
</evidence>
<accession>A0AAV1YU30</accession>
<gene>
    <name evidence="1" type="ORF">LARSCL_LOCUS362</name>
</gene>
<organism evidence="1 2">
    <name type="scientific">Larinioides sclopetarius</name>
    <dbReference type="NCBI Taxonomy" id="280406"/>
    <lineage>
        <taxon>Eukaryota</taxon>
        <taxon>Metazoa</taxon>
        <taxon>Ecdysozoa</taxon>
        <taxon>Arthropoda</taxon>
        <taxon>Chelicerata</taxon>
        <taxon>Arachnida</taxon>
        <taxon>Araneae</taxon>
        <taxon>Araneomorphae</taxon>
        <taxon>Entelegynae</taxon>
        <taxon>Araneoidea</taxon>
        <taxon>Araneidae</taxon>
        <taxon>Larinioides</taxon>
    </lineage>
</organism>
<comment type="caution">
    <text evidence="1">The sequence shown here is derived from an EMBL/GenBank/DDBJ whole genome shotgun (WGS) entry which is preliminary data.</text>
</comment>
<dbReference type="EMBL" id="CAXIEN010000002">
    <property type="protein sequence ID" value="CAL1261383.1"/>
    <property type="molecule type" value="Genomic_DNA"/>
</dbReference>
<reference evidence="1 2" key="1">
    <citation type="submission" date="2024-04" db="EMBL/GenBank/DDBJ databases">
        <authorList>
            <person name="Rising A."/>
            <person name="Reimegard J."/>
            <person name="Sonavane S."/>
            <person name="Akerstrom W."/>
            <person name="Nylinder S."/>
            <person name="Hedman E."/>
            <person name="Kallberg Y."/>
        </authorList>
    </citation>
    <scope>NUCLEOTIDE SEQUENCE [LARGE SCALE GENOMIC DNA]</scope>
</reference>
<proteinExistence type="predicted"/>